<name>A0ABQ9IA99_9NEOP</name>
<sequence>MFITICEDCKNRALEREKEVEKRKTKDLCGFVVMLVFWDILCVGACMHAGVCVDVCECGWVCVHVRLKKRRAANLKKKIEEHAVKLKQAELESLGKEESQFRNLSSYLDVCKFVPVALYLFWLCWYALLQQCLRLFENLKFDGGAHVLTRHGQHYSMPRGTGFNLWTGRSRIFTSGNRFGLCRWSADFLWDFQIPPFLHSSIAPFSPHFTLIGSQDLFVRLEQHQNARVEEREIPEKTHRPMAWSGMIPTCKNLGVTQPGFESGSVYWEVSSLTAQPPQPPFIEELGRNQPGPVLRKHPSFRLE</sequence>
<comment type="caution">
    <text evidence="3">The sequence shown here is derived from an EMBL/GenBank/DDBJ whole genome shotgun (WGS) entry which is preliminary data.</text>
</comment>
<proteinExistence type="predicted"/>
<dbReference type="Proteomes" id="UP001159363">
    <property type="component" value="Chromosome 2"/>
</dbReference>
<evidence type="ECO:0000256" key="2">
    <source>
        <dbReference type="SAM" id="MobiDB-lite"/>
    </source>
</evidence>
<evidence type="ECO:0000256" key="1">
    <source>
        <dbReference type="SAM" id="Coils"/>
    </source>
</evidence>
<keyword evidence="1" id="KW-0175">Coiled coil</keyword>
<protein>
    <submittedName>
        <fullName evidence="3">Uncharacterized protein</fullName>
    </submittedName>
</protein>
<organism evidence="3 4">
    <name type="scientific">Dryococelus australis</name>
    <dbReference type="NCBI Taxonomy" id="614101"/>
    <lineage>
        <taxon>Eukaryota</taxon>
        <taxon>Metazoa</taxon>
        <taxon>Ecdysozoa</taxon>
        <taxon>Arthropoda</taxon>
        <taxon>Hexapoda</taxon>
        <taxon>Insecta</taxon>
        <taxon>Pterygota</taxon>
        <taxon>Neoptera</taxon>
        <taxon>Polyneoptera</taxon>
        <taxon>Phasmatodea</taxon>
        <taxon>Verophasmatodea</taxon>
        <taxon>Anareolatae</taxon>
        <taxon>Phasmatidae</taxon>
        <taxon>Eurycanthinae</taxon>
        <taxon>Dryococelus</taxon>
    </lineage>
</organism>
<evidence type="ECO:0000313" key="4">
    <source>
        <dbReference type="Proteomes" id="UP001159363"/>
    </source>
</evidence>
<reference evidence="3 4" key="1">
    <citation type="submission" date="2023-02" db="EMBL/GenBank/DDBJ databases">
        <title>LHISI_Scaffold_Assembly.</title>
        <authorList>
            <person name="Stuart O.P."/>
            <person name="Cleave R."/>
            <person name="Magrath M.J.L."/>
            <person name="Mikheyev A.S."/>
        </authorList>
    </citation>
    <scope>NUCLEOTIDE SEQUENCE [LARGE SCALE GENOMIC DNA]</scope>
    <source>
        <strain evidence="3">Daus_M_001</strain>
        <tissue evidence="3">Leg muscle</tissue>
    </source>
</reference>
<feature type="region of interest" description="Disordered" evidence="2">
    <location>
        <begin position="279"/>
        <end position="304"/>
    </location>
</feature>
<keyword evidence="4" id="KW-1185">Reference proteome</keyword>
<feature type="coiled-coil region" evidence="1">
    <location>
        <begin position="65"/>
        <end position="92"/>
    </location>
</feature>
<evidence type="ECO:0000313" key="3">
    <source>
        <dbReference type="EMBL" id="KAJ8893579.1"/>
    </source>
</evidence>
<feature type="compositionally biased region" description="Basic residues" evidence="2">
    <location>
        <begin position="295"/>
        <end position="304"/>
    </location>
</feature>
<gene>
    <name evidence="3" type="ORF">PR048_006179</name>
</gene>
<dbReference type="EMBL" id="JARBHB010000002">
    <property type="protein sequence ID" value="KAJ8893579.1"/>
    <property type="molecule type" value="Genomic_DNA"/>
</dbReference>
<accession>A0ABQ9IA99</accession>